<comment type="caution">
    <text evidence="3">The sequence shown here is derived from an EMBL/GenBank/DDBJ whole genome shotgun (WGS) entry which is preliminary data.</text>
</comment>
<evidence type="ECO:0000313" key="4">
    <source>
        <dbReference type="Proteomes" id="UP001500618"/>
    </source>
</evidence>
<dbReference type="Pfam" id="PF00128">
    <property type="entry name" value="Alpha-amylase"/>
    <property type="match status" value="1"/>
</dbReference>
<dbReference type="InterPro" id="IPR017853">
    <property type="entry name" value="GH"/>
</dbReference>
<gene>
    <name evidence="3" type="ORF">GCM10009765_20360</name>
</gene>
<dbReference type="Gene3D" id="3.90.400.10">
    <property type="entry name" value="Oligo-1,6-glucosidase, Domain 2"/>
    <property type="match status" value="1"/>
</dbReference>
<dbReference type="SUPFAM" id="SSF51445">
    <property type="entry name" value="(Trans)glycosidases"/>
    <property type="match status" value="1"/>
</dbReference>
<proteinExistence type="inferred from homology"/>
<protein>
    <submittedName>
        <fullName evidence="3">Glycoside hydrolase family 13 protein</fullName>
    </submittedName>
</protein>
<dbReference type="GO" id="GO:0016787">
    <property type="term" value="F:hydrolase activity"/>
    <property type="evidence" value="ECO:0007669"/>
    <property type="project" value="UniProtKB-KW"/>
</dbReference>
<evidence type="ECO:0000313" key="3">
    <source>
        <dbReference type="EMBL" id="GAA1670874.1"/>
    </source>
</evidence>
<sequence>MTMPNRQWWQDAVLYQVYLRSFADSNGDGIGDLGGLRSRLSHLVDLGVDGLWLNPCYPSPQHDHGYDVSDYVNIEPAYGDLDAHALLLDEAHKAGLRVLMDLVPNHCSTSHPWFVAALAAGPGSPERARFLFREGKGELPPNTWESSFGGPAWTRVTEADGQPGQWYLNLFDSSQADFNWRNPEVAEMFDGVLRFWFDRGIDGFRIDVPDSMIKHQDFLDHAGNRRVNPYTHGQPELHGIYRRWRAISDSYEASRQLSFVGEIWTDDMDDLTASLADDELHQSFYFNLLLQPWDATAFQQSIEKAAGPLTAGRSLAWVLNNHDVQRTPTRYGGGELGLRRARAAALLMLALPGTAYLYQGEELGLPEVLDLPDEARQDPKWIRTGGADLGRDGCRVPLPWTADPPAFGFSTSKTTWMPQPDWFGSYACATQTKADSTLAIYRSALASRKSTFEAGEVPEFLSTGRSDVLAFRRGTGVCVTVFGDDPYPLPSDWGRVVAASGSDHSAVVPAATTVWLTR</sequence>
<dbReference type="Gene3D" id="3.20.20.80">
    <property type="entry name" value="Glycosidases"/>
    <property type="match status" value="1"/>
</dbReference>
<organism evidence="3 4">
    <name type="scientific">Fodinicola feengrottensis</name>
    <dbReference type="NCBI Taxonomy" id="435914"/>
    <lineage>
        <taxon>Bacteria</taxon>
        <taxon>Bacillati</taxon>
        <taxon>Actinomycetota</taxon>
        <taxon>Actinomycetes</taxon>
        <taxon>Mycobacteriales</taxon>
        <taxon>Fodinicola</taxon>
    </lineage>
</organism>
<dbReference type="EMBL" id="BAAANY010000008">
    <property type="protein sequence ID" value="GAA1670874.1"/>
    <property type="molecule type" value="Genomic_DNA"/>
</dbReference>
<comment type="similarity">
    <text evidence="1">Belongs to the glycosyl hydrolase 13 family.</text>
</comment>
<dbReference type="Proteomes" id="UP001500618">
    <property type="component" value="Unassembled WGS sequence"/>
</dbReference>
<dbReference type="PANTHER" id="PTHR10357:SF179">
    <property type="entry name" value="NEUTRAL AND BASIC AMINO ACID TRANSPORT PROTEIN RBAT"/>
    <property type="match status" value="1"/>
</dbReference>
<dbReference type="InterPro" id="IPR006047">
    <property type="entry name" value="GH13_cat_dom"/>
</dbReference>
<evidence type="ECO:0000256" key="1">
    <source>
        <dbReference type="ARBA" id="ARBA00008061"/>
    </source>
</evidence>
<keyword evidence="4" id="KW-1185">Reference proteome</keyword>
<dbReference type="SMART" id="SM00642">
    <property type="entry name" value="Aamy"/>
    <property type="match status" value="1"/>
</dbReference>
<feature type="domain" description="Glycosyl hydrolase family 13 catalytic" evidence="2">
    <location>
        <begin position="16"/>
        <end position="395"/>
    </location>
</feature>
<name>A0ABN2GGE5_9ACTN</name>
<accession>A0ABN2GGE5</accession>
<keyword evidence="3" id="KW-0378">Hydrolase</keyword>
<dbReference type="PANTHER" id="PTHR10357">
    <property type="entry name" value="ALPHA-AMYLASE FAMILY MEMBER"/>
    <property type="match status" value="1"/>
</dbReference>
<dbReference type="InterPro" id="IPR045857">
    <property type="entry name" value="O16G_dom_2"/>
</dbReference>
<reference evidence="3 4" key="1">
    <citation type="journal article" date="2019" name="Int. J. Syst. Evol. Microbiol.">
        <title>The Global Catalogue of Microorganisms (GCM) 10K type strain sequencing project: providing services to taxonomists for standard genome sequencing and annotation.</title>
        <authorList>
            <consortium name="The Broad Institute Genomics Platform"/>
            <consortium name="The Broad Institute Genome Sequencing Center for Infectious Disease"/>
            <person name="Wu L."/>
            <person name="Ma J."/>
        </authorList>
    </citation>
    <scope>NUCLEOTIDE SEQUENCE [LARGE SCALE GENOMIC DNA]</scope>
    <source>
        <strain evidence="3 4">JCM 14718</strain>
    </source>
</reference>
<evidence type="ECO:0000259" key="2">
    <source>
        <dbReference type="SMART" id="SM00642"/>
    </source>
</evidence>